<dbReference type="Pfam" id="PF12777">
    <property type="entry name" value="MT"/>
    <property type="match status" value="1"/>
</dbReference>
<dbReference type="Pfam" id="PF12780">
    <property type="entry name" value="AAA_8"/>
    <property type="match status" value="1"/>
</dbReference>
<reference evidence="7" key="1">
    <citation type="submission" date="2013-04" db="EMBL/GenBank/DDBJ databases">
        <authorList>
            <person name="Qu J."/>
            <person name="Murali S.C."/>
            <person name="Bandaranaike D."/>
            <person name="Bellair M."/>
            <person name="Blankenburg K."/>
            <person name="Chao H."/>
            <person name="Dinh H."/>
            <person name="Doddapaneni H."/>
            <person name="Downs B."/>
            <person name="Dugan-Rocha S."/>
            <person name="Elkadiri S."/>
            <person name="Gnanaolivu R.D."/>
            <person name="Hernandez B."/>
            <person name="Javaid M."/>
            <person name="Jayaseelan J.C."/>
            <person name="Lee S."/>
            <person name="Li M."/>
            <person name="Ming W."/>
            <person name="Munidasa M."/>
            <person name="Muniz J."/>
            <person name="Nguyen L."/>
            <person name="Ongeri F."/>
            <person name="Osuji N."/>
            <person name="Pu L.-L."/>
            <person name="Puazo M."/>
            <person name="Qu C."/>
            <person name="Quiroz J."/>
            <person name="Raj R."/>
            <person name="Weissenberger G."/>
            <person name="Xin Y."/>
            <person name="Zou X."/>
            <person name="Han Y."/>
            <person name="Richards S."/>
            <person name="Worley K."/>
            <person name="Muzny D."/>
            <person name="Gibbs R."/>
        </authorList>
    </citation>
    <scope>NUCLEOTIDE SEQUENCE</scope>
    <source>
        <strain evidence="7">Sampled in the wild</strain>
    </source>
</reference>
<dbReference type="InterPro" id="IPR024317">
    <property type="entry name" value="Dynein_heavy_chain_D4_dom"/>
</dbReference>
<dbReference type="Gene3D" id="3.40.50.300">
    <property type="entry name" value="P-loop containing nucleotide triphosphate hydrolases"/>
    <property type="match status" value="1"/>
</dbReference>
<name>A0A8K0K2S9_LADFU</name>
<dbReference type="FunFam" id="1.20.920.30:FF:000002">
    <property type="entry name" value="Dynein axonemal heavy chain 3"/>
    <property type="match status" value="1"/>
</dbReference>
<comment type="similarity">
    <text evidence="1">Belongs to the dynein heavy chain family.</text>
</comment>
<dbReference type="Gene3D" id="1.20.920.20">
    <property type="match status" value="1"/>
</dbReference>
<evidence type="ECO:0000313" key="8">
    <source>
        <dbReference type="Proteomes" id="UP000792457"/>
    </source>
</evidence>
<dbReference type="PANTHER" id="PTHR22878">
    <property type="entry name" value="DYNEIN HEAVY CHAIN 6, AXONEMAL-LIKE-RELATED"/>
    <property type="match status" value="1"/>
</dbReference>
<dbReference type="Gene3D" id="1.10.472.130">
    <property type="match status" value="1"/>
</dbReference>
<dbReference type="PANTHER" id="PTHR22878:SF70">
    <property type="entry name" value="DYNEIN HEAVY CHAIN 2, AXONEMAL"/>
    <property type="match status" value="1"/>
</dbReference>
<feature type="domain" description="Dynein heavy chain AAA module D4" evidence="4">
    <location>
        <begin position="462"/>
        <end position="699"/>
    </location>
</feature>
<dbReference type="AlphaFoldDB" id="A0A8K0K2S9"/>
<reference evidence="7" key="2">
    <citation type="submission" date="2017-10" db="EMBL/GenBank/DDBJ databases">
        <title>Ladona fulva Genome sequencing and assembly.</title>
        <authorList>
            <person name="Murali S."/>
            <person name="Richards S."/>
            <person name="Bandaranaike D."/>
            <person name="Bellair M."/>
            <person name="Blankenburg K."/>
            <person name="Chao H."/>
            <person name="Dinh H."/>
            <person name="Doddapaneni H."/>
            <person name="Dugan-Rocha S."/>
            <person name="Elkadiri S."/>
            <person name="Gnanaolivu R."/>
            <person name="Hernandez B."/>
            <person name="Skinner E."/>
            <person name="Javaid M."/>
            <person name="Lee S."/>
            <person name="Li M."/>
            <person name="Ming W."/>
            <person name="Munidasa M."/>
            <person name="Muniz J."/>
            <person name="Nguyen L."/>
            <person name="Hughes D."/>
            <person name="Osuji N."/>
            <person name="Pu L.-L."/>
            <person name="Puazo M."/>
            <person name="Qu C."/>
            <person name="Quiroz J."/>
            <person name="Raj R."/>
            <person name="Weissenberger G."/>
            <person name="Xin Y."/>
            <person name="Zou X."/>
            <person name="Han Y."/>
            <person name="Worley K."/>
            <person name="Muzny D."/>
            <person name="Gibbs R."/>
        </authorList>
    </citation>
    <scope>NUCLEOTIDE SEQUENCE</scope>
    <source>
        <strain evidence="7">Sampled in the wild</strain>
    </source>
</reference>
<evidence type="ECO:0000259" key="6">
    <source>
        <dbReference type="Pfam" id="PF17857"/>
    </source>
</evidence>
<dbReference type="EMBL" id="KZ308316">
    <property type="protein sequence ID" value="KAG8227267.1"/>
    <property type="molecule type" value="Genomic_DNA"/>
</dbReference>
<protein>
    <recommendedName>
        <fullName evidence="9">Dynein heavy chain 7, axonemal</fullName>
    </recommendedName>
</protein>
<feature type="domain" description="Dynein heavy chain AAA 5 extension" evidence="5">
    <location>
        <begin position="1"/>
        <end position="98"/>
    </location>
</feature>
<gene>
    <name evidence="7" type="ORF">J437_LFUL004000</name>
</gene>
<feature type="non-terminal residue" evidence="7">
    <location>
        <position position="1"/>
    </location>
</feature>
<feature type="coiled-coil region" evidence="2">
    <location>
        <begin position="850"/>
        <end position="894"/>
    </location>
</feature>
<evidence type="ECO:0000259" key="5">
    <source>
        <dbReference type="Pfam" id="PF17852"/>
    </source>
</evidence>
<dbReference type="GO" id="GO:0045505">
    <property type="term" value="F:dynein intermediate chain binding"/>
    <property type="evidence" value="ECO:0007669"/>
    <property type="project" value="InterPro"/>
</dbReference>
<dbReference type="OrthoDB" id="424310at2759"/>
<dbReference type="Pfam" id="PF17852">
    <property type="entry name" value="Dynein_AAA_lid"/>
    <property type="match status" value="1"/>
</dbReference>
<comment type="caution">
    <text evidence="7">The sequence shown here is derived from an EMBL/GenBank/DDBJ whole genome shotgun (WGS) entry which is preliminary data.</text>
</comment>
<accession>A0A8K0K2S9</accession>
<dbReference type="InterPro" id="IPR024743">
    <property type="entry name" value="Dynein_HC_stalk"/>
</dbReference>
<evidence type="ECO:0000313" key="7">
    <source>
        <dbReference type="EMBL" id="KAG8227267.1"/>
    </source>
</evidence>
<dbReference type="InterPro" id="IPR027417">
    <property type="entry name" value="P-loop_NTPase"/>
</dbReference>
<proteinExistence type="inferred from homology"/>
<dbReference type="Proteomes" id="UP000792457">
    <property type="component" value="Unassembled WGS sequence"/>
</dbReference>
<keyword evidence="8" id="KW-1185">Reference proteome</keyword>
<dbReference type="GO" id="GO:0007018">
    <property type="term" value="P:microtubule-based movement"/>
    <property type="evidence" value="ECO:0007669"/>
    <property type="project" value="InterPro"/>
</dbReference>
<dbReference type="Pfam" id="PF17857">
    <property type="entry name" value="AAA_lid_1"/>
    <property type="match status" value="1"/>
</dbReference>
<organism evidence="7 8">
    <name type="scientific">Ladona fulva</name>
    <name type="common">Scarce chaser dragonfly</name>
    <name type="synonym">Libellula fulva</name>
    <dbReference type="NCBI Taxonomy" id="123851"/>
    <lineage>
        <taxon>Eukaryota</taxon>
        <taxon>Metazoa</taxon>
        <taxon>Ecdysozoa</taxon>
        <taxon>Arthropoda</taxon>
        <taxon>Hexapoda</taxon>
        <taxon>Insecta</taxon>
        <taxon>Pterygota</taxon>
        <taxon>Palaeoptera</taxon>
        <taxon>Odonata</taxon>
        <taxon>Epiprocta</taxon>
        <taxon>Anisoptera</taxon>
        <taxon>Libelluloidea</taxon>
        <taxon>Libellulidae</taxon>
        <taxon>Ladona</taxon>
    </lineage>
</organism>
<dbReference type="GO" id="GO:0030286">
    <property type="term" value="C:dynein complex"/>
    <property type="evidence" value="ECO:0007669"/>
    <property type="project" value="InterPro"/>
</dbReference>
<evidence type="ECO:0008006" key="9">
    <source>
        <dbReference type="Google" id="ProtNLM"/>
    </source>
</evidence>
<dbReference type="GO" id="GO:0051959">
    <property type="term" value="F:dynein light intermediate chain binding"/>
    <property type="evidence" value="ECO:0007669"/>
    <property type="project" value="InterPro"/>
</dbReference>
<evidence type="ECO:0000256" key="1">
    <source>
        <dbReference type="ARBA" id="ARBA00008887"/>
    </source>
</evidence>
<dbReference type="Pfam" id="PF12775">
    <property type="entry name" value="AAA_7"/>
    <property type="match status" value="1"/>
</dbReference>
<sequence length="916" mass="106716">MDMLITDMEEATNDPKVASTWLQGLYVFACVWSFGGILDGDLHILIDEFIKSLMRGQCPEYAPTKDVMPITINLPEGLIYDYIFICRGNYGIWKTWNDIIRNVKYEKTIDIGSPVIPTVDTARCFYMLQLHIKYNCPMILVGPTGTGKSLCVKHYLMHELSAEDYWCQYEIILSRLFRSGKNFYKIPNRRKSIVFLDDIHLPSLSFNQEQSSLELMRQYLDYQQFHTKELHPIYLPDMLLICAMQLPGSKKNISSLRFLSHFNIYSVSAFNEATLSRIFRSILQTNLMNHNFGPDIVGSVVAIVNATQKIYFDVKDNFFPTPAKCHYLFNLRDFYDVIQGCSLIYKETVDSRKVMIRLWTHEILRTFYDRILNIHEKDWLIERISWCITTYFKDSFENVFDYQGPLKGKVVHDTLKSLFFGKVLSNEIQNQDKKYEEMNIIKFQELAEMFMVEYNKQKVMKLDIIFFRYALEHLSRLCRIMTIPNGNVLLVGFSGLGKRSLTKLATFMMGYKYKENNIGCDFDFQEWRGRLKKILKRAGGKSTPIVLYLNDRDLKDYIFSDVESLLNSGEVPNLYTLEEKMELSEMVSRQAQGIKRTRNIDPIILYAYFIDCCRDNLHIVLSICPSNPTFREKIQNHPALLKGCSMDWFEIWPEEALERISSEKLGSIQLEENIKQTMIKTFARSMKKSMTEIKPELLTANEKSKEMMEIIERETAAVEEATAVLKVDEMEANEKAKSAQELKDDSDITLVKSMKNPPEAIKLVLAAITDYWGPSKKLMSDMSFLQKLKDYDKHNIPPEIMAKIRRDYIRNPMFKPKKVKKASRAAEGLCKWVLAMSNFDEVEKIVAPKREKLEIAEKEYYASYEALEKKRAEVQELENKILKLKSSLEATDEHRKQLQDTCELSAVRLNRAERLI</sequence>
<dbReference type="SUPFAM" id="SSF52540">
    <property type="entry name" value="P-loop containing nucleoside triphosphate hydrolases"/>
    <property type="match status" value="2"/>
</dbReference>
<dbReference type="InterPro" id="IPR041466">
    <property type="entry name" value="Dynein_AAA5_ext"/>
</dbReference>
<evidence type="ECO:0000259" key="4">
    <source>
        <dbReference type="Pfam" id="PF12780"/>
    </source>
</evidence>
<feature type="domain" description="Dynein heavy chain 3 AAA+ lid" evidence="6">
    <location>
        <begin position="309"/>
        <end position="397"/>
    </location>
</feature>
<dbReference type="Gene3D" id="1.20.920.30">
    <property type="match status" value="1"/>
</dbReference>
<dbReference type="InterPro" id="IPR026983">
    <property type="entry name" value="DHC"/>
</dbReference>
<evidence type="ECO:0000259" key="3">
    <source>
        <dbReference type="Pfam" id="PF12777"/>
    </source>
</evidence>
<feature type="domain" description="Dynein heavy chain coiled coil stalk" evidence="3">
    <location>
        <begin position="731"/>
        <end position="916"/>
    </location>
</feature>
<evidence type="ECO:0000256" key="2">
    <source>
        <dbReference type="SAM" id="Coils"/>
    </source>
</evidence>
<keyword evidence="2" id="KW-0175">Coiled coil</keyword>
<dbReference type="InterPro" id="IPR041589">
    <property type="entry name" value="DNAH3_AAA_lid_1"/>
</dbReference>